<evidence type="ECO:0000313" key="2">
    <source>
        <dbReference type="Proteomes" id="UP000184604"/>
    </source>
</evidence>
<protein>
    <submittedName>
        <fullName evidence="1">Uncharacterized protein</fullName>
    </submittedName>
</protein>
<dbReference type="OrthoDB" id="1129530at2"/>
<dbReference type="RefSeq" id="WP_073538790.1">
    <property type="nucleotide sequence ID" value="NZ_CP018335.1"/>
</dbReference>
<gene>
    <name evidence="1" type="ORF">BS101_10565</name>
</gene>
<dbReference type="EMBL" id="CP018335">
    <property type="protein sequence ID" value="APM39155.1"/>
    <property type="molecule type" value="Genomic_DNA"/>
</dbReference>
<organism evidence="1 2">
    <name type="scientific">Clostridium kluyveri</name>
    <dbReference type="NCBI Taxonomy" id="1534"/>
    <lineage>
        <taxon>Bacteria</taxon>
        <taxon>Bacillati</taxon>
        <taxon>Bacillota</taxon>
        <taxon>Clostridia</taxon>
        <taxon>Eubacteriales</taxon>
        <taxon>Clostridiaceae</taxon>
        <taxon>Clostridium</taxon>
    </lineage>
</organism>
<reference evidence="1 2" key="1">
    <citation type="submission" date="2016-12" db="EMBL/GenBank/DDBJ databases">
        <title>Complete genome sequence of Clostridium kluyveri JZZ isolated from the pit mud of a Chinese flavor liquor-making factory.</title>
        <authorList>
            <person name="Wang Y."/>
        </authorList>
    </citation>
    <scope>NUCLEOTIDE SEQUENCE [LARGE SCALE GENOMIC DNA]</scope>
    <source>
        <strain evidence="1 2">JZZ</strain>
    </source>
</reference>
<name>A0A1L5F819_CLOKL</name>
<evidence type="ECO:0000313" key="1">
    <source>
        <dbReference type="EMBL" id="APM39155.1"/>
    </source>
</evidence>
<proteinExistence type="predicted"/>
<dbReference type="AlphaFoldDB" id="A0A1L5F819"/>
<dbReference type="Proteomes" id="UP000184604">
    <property type="component" value="Chromosome"/>
</dbReference>
<sequence length="161" mass="18804">MKIRTDYVTNSSSVSYIITMNVDFIEFMKKKKPEFYTNNVKRSRIYNAVREDLINTGTKVKLLDREVYSKRYALIKKRDCKYDISFDKPIEDIDFSTLSEEELWSYIYGEYFVNGKLSGEFKGFGSVQVIKDDTPPIEKNCENIACGSCEKKDTDKCDKIK</sequence>
<accession>A0A1L5F819</accession>